<protein>
    <submittedName>
        <fullName evidence="2">Uncharacterized protein</fullName>
    </submittedName>
</protein>
<dbReference type="RefSeq" id="WP_192600706.1">
    <property type="nucleotide sequence ID" value="NZ_JADBEL010000052.1"/>
</dbReference>
<organism evidence="2 3">
    <name type="scientific">Sporosarcina limicola</name>
    <dbReference type="NCBI Taxonomy" id="34101"/>
    <lineage>
        <taxon>Bacteria</taxon>
        <taxon>Bacillati</taxon>
        <taxon>Bacillota</taxon>
        <taxon>Bacilli</taxon>
        <taxon>Bacillales</taxon>
        <taxon>Caryophanaceae</taxon>
        <taxon>Sporosarcina</taxon>
    </lineage>
</organism>
<gene>
    <name evidence="2" type="ORF">H4683_004253</name>
</gene>
<evidence type="ECO:0000313" key="3">
    <source>
        <dbReference type="Proteomes" id="UP000658225"/>
    </source>
</evidence>
<sequence>MKKLVWFCISFFAFEIIIVLFIDLILLVSELKLSLTTRAMFNSLQDVFLHPIQTINGYVMSQNPLFVILTVLNLFYSGLIQLKYKTKKDGWAIHEKNAYHGSARWEKEKEILDGNFIGKSEQEVRETFLQSLSK</sequence>
<evidence type="ECO:0000313" key="2">
    <source>
        <dbReference type="EMBL" id="MBE1557121.1"/>
    </source>
</evidence>
<feature type="transmembrane region" description="Helical" evidence="1">
    <location>
        <begin position="65"/>
        <end position="82"/>
    </location>
</feature>
<proteinExistence type="predicted"/>
<comment type="caution">
    <text evidence="2">The sequence shown here is derived from an EMBL/GenBank/DDBJ whole genome shotgun (WGS) entry which is preliminary data.</text>
</comment>
<dbReference type="Proteomes" id="UP000658225">
    <property type="component" value="Unassembled WGS sequence"/>
</dbReference>
<evidence type="ECO:0000256" key="1">
    <source>
        <dbReference type="SAM" id="Phobius"/>
    </source>
</evidence>
<keyword evidence="3" id="KW-1185">Reference proteome</keyword>
<dbReference type="EMBL" id="JADBEL010000052">
    <property type="protein sequence ID" value="MBE1557121.1"/>
    <property type="molecule type" value="Genomic_DNA"/>
</dbReference>
<accession>A0A927MN85</accession>
<reference evidence="2" key="1">
    <citation type="submission" date="2020-10" db="EMBL/GenBank/DDBJ databases">
        <title>Genomic Encyclopedia of Type Strains, Phase IV (KMG-IV): sequencing the most valuable type-strain genomes for metagenomic binning, comparative biology and taxonomic classification.</title>
        <authorList>
            <person name="Goeker M."/>
        </authorList>
    </citation>
    <scope>NUCLEOTIDE SEQUENCE</scope>
    <source>
        <strain evidence="2">DSM 13886</strain>
    </source>
</reference>
<name>A0A927MN85_9BACL</name>
<keyword evidence="1" id="KW-0472">Membrane</keyword>
<keyword evidence="1" id="KW-0812">Transmembrane</keyword>
<keyword evidence="1" id="KW-1133">Transmembrane helix</keyword>
<dbReference type="AlphaFoldDB" id="A0A927MN85"/>
<feature type="transmembrane region" description="Helical" evidence="1">
    <location>
        <begin position="7"/>
        <end position="28"/>
    </location>
</feature>